<dbReference type="PROSITE" id="PS50851">
    <property type="entry name" value="CHEW"/>
    <property type="match status" value="1"/>
</dbReference>
<evidence type="ECO:0000256" key="7">
    <source>
        <dbReference type="ARBA" id="ARBA00022741"/>
    </source>
</evidence>
<dbReference type="PANTHER" id="PTHR43395">
    <property type="entry name" value="SENSOR HISTIDINE KINASE CHEA"/>
    <property type="match status" value="1"/>
</dbReference>
<dbReference type="EC" id="2.7.13.3" evidence="2"/>
<dbReference type="Gene3D" id="1.10.287.560">
    <property type="entry name" value="Histidine kinase CheA-like, homodimeric domain"/>
    <property type="match status" value="1"/>
</dbReference>
<dbReference type="SUPFAM" id="SSF47226">
    <property type="entry name" value="Histidine-containing phosphotransfer domain, HPT domain"/>
    <property type="match status" value="1"/>
</dbReference>
<dbReference type="InterPro" id="IPR036641">
    <property type="entry name" value="HPT_dom_sf"/>
</dbReference>
<dbReference type="InterPro" id="IPR036097">
    <property type="entry name" value="HisK_dim/P_sf"/>
</dbReference>
<name>A0ABQ0MR21_9GAMM</name>
<dbReference type="InterPro" id="IPR036890">
    <property type="entry name" value="HATPase_C_sf"/>
</dbReference>
<evidence type="ECO:0000256" key="2">
    <source>
        <dbReference type="ARBA" id="ARBA00012438"/>
    </source>
</evidence>
<feature type="domain" description="CheW-like" evidence="15">
    <location>
        <begin position="584"/>
        <end position="725"/>
    </location>
</feature>
<protein>
    <recommendedName>
        <fullName evidence="3">Chemotaxis protein CheA</fullName>
        <ecNumber evidence="2">2.7.13.3</ecNumber>
    </recommendedName>
</protein>
<dbReference type="PROSITE" id="PS50894">
    <property type="entry name" value="HPT"/>
    <property type="match status" value="1"/>
</dbReference>
<keyword evidence="7" id="KW-0547">Nucleotide-binding</keyword>
<accession>A0ABQ0MR21</accession>
<dbReference type="Gene3D" id="3.30.565.10">
    <property type="entry name" value="Histidine kinase-like ATPase, C-terminal domain"/>
    <property type="match status" value="1"/>
</dbReference>
<dbReference type="PROSITE" id="PS50109">
    <property type="entry name" value="HIS_KIN"/>
    <property type="match status" value="1"/>
</dbReference>
<dbReference type="SMART" id="SM00260">
    <property type="entry name" value="CheW"/>
    <property type="match status" value="1"/>
</dbReference>
<keyword evidence="8" id="KW-0418">Kinase</keyword>
<dbReference type="SMART" id="SM00073">
    <property type="entry name" value="HPT"/>
    <property type="match status" value="1"/>
</dbReference>
<evidence type="ECO:0000256" key="9">
    <source>
        <dbReference type="ARBA" id="ARBA00022840"/>
    </source>
</evidence>
<keyword evidence="9" id="KW-0067">ATP-binding</keyword>
<dbReference type="CDD" id="cd00088">
    <property type="entry name" value="HPT"/>
    <property type="match status" value="1"/>
</dbReference>
<dbReference type="CDD" id="cd16916">
    <property type="entry name" value="HATPase_CheA-like"/>
    <property type="match status" value="1"/>
</dbReference>
<keyword evidence="10" id="KW-0902">Two-component regulatory system</keyword>
<dbReference type="Pfam" id="PF01627">
    <property type="entry name" value="Hpt"/>
    <property type="match status" value="1"/>
</dbReference>
<keyword evidence="18" id="KW-1185">Reference proteome</keyword>
<evidence type="ECO:0000256" key="11">
    <source>
        <dbReference type="ARBA" id="ARBA00035100"/>
    </source>
</evidence>
<feature type="region of interest" description="Disordered" evidence="13">
    <location>
        <begin position="289"/>
        <end position="321"/>
    </location>
</feature>
<evidence type="ECO:0000256" key="4">
    <source>
        <dbReference type="ARBA" id="ARBA00022500"/>
    </source>
</evidence>
<evidence type="ECO:0000256" key="3">
    <source>
        <dbReference type="ARBA" id="ARBA00021495"/>
    </source>
</evidence>
<evidence type="ECO:0000256" key="12">
    <source>
        <dbReference type="PROSITE-ProRule" id="PRU00110"/>
    </source>
</evidence>
<dbReference type="Pfam" id="PF02895">
    <property type="entry name" value="H-kinase_dim"/>
    <property type="match status" value="1"/>
</dbReference>
<dbReference type="InterPro" id="IPR036061">
    <property type="entry name" value="CheW-like_dom_sf"/>
</dbReference>
<dbReference type="InterPro" id="IPR037006">
    <property type="entry name" value="CheA-like_homodim_sf"/>
</dbReference>
<dbReference type="GO" id="GO:0004673">
    <property type="term" value="F:protein histidine kinase activity"/>
    <property type="evidence" value="ECO:0007669"/>
    <property type="project" value="UniProtKB-EC"/>
</dbReference>
<proteinExistence type="predicted"/>
<gene>
    <name evidence="17" type="primary">cheA-1</name>
    <name evidence="17" type="ORF">MTCD1_00411</name>
</gene>
<dbReference type="InterPro" id="IPR004105">
    <property type="entry name" value="CheA-like_dim"/>
</dbReference>
<evidence type="ECO:0000256" key="6">
    <source>
        <dbReference type="ARBA" id="ARBA00022679"/>
    </source>
</evidence>
<sequence length="739" mass="81373">MSLDDVLQTFYVEAQEHLESMENVLLKMDEGECDNDMLNDIFRSAHTIKGSAGIFGLDHIVSFTHVVENVLDRARDNEIKIEKNLIDVMFKCRDHMQNLVAVTLDEFNGQAELQKNDGDLLAALAPWASADSKQTQAKTSTVTASQNDNKLTDEGDNNKLWHISLRLSTDCLRNGMDPLSFIKFLSSLGKIKHIETIIDAFPDSAHFDAETLYLAYEIALQSDASLEEIENTFMFVQDDSDITILSASAKVDDYLALIDKRPEDNQRLADILVNCGSLTRDALEQGLISQNKKNSTPDKQAATDKLAGQAVEQDKTSESTVSIDLTKQNKNKSSEGKQIRIDSNRLDHLINLIGELVINQQRIELLSKDTKNPALTEAVDDFDNFTNQIRDAALSLRMVPIGATFQRFKRLVRDTAQALGKDVELIIEGADTELDRLMVEKLGDPLTHIVRNAMDHGLESIEARQAAGKNIKGQLKLAAYHEGGHIIIAISDDGNGIDKVRVREKAIEKGLINPDAQLSDNELFHLIFHPGFSTATEVTNLSGRGVGMDVVKRNVEALQGSIDISSQTGVGSEFKIRLPLTLAIIDGFHVEASGTHFIIPQATIIECINLANHQDIKGRHCINLRGDMIPYLKMSEIFKLTPSHPQTLANNKIPSSVKRELVIVKFGNDVAGIAVDRLNGEIQTVVKPLGPIFKALKGIGGSSLLGNGEIAFILDIPQLIELAIANEIVNKTGKSKNSE</sequence>
<evidence type="ECO:0000259" key="15">
    <source>
        <dbReference type="PROSITE" id="PS50851"/>
    </source>
</evidence>
<dbReference type="InterPro" id="IPR051315">
    <property type="entry name" value="Bact_Chemotaxis_CheA"/>
</dbReference>
<dbReference type="Pfam" id="PF02518">
    <property type="entry name" value="HATPase_c"/>
    <property type="match status" value="1"/>
</dbReference>
<dbReference type="Pfam" id="PF01584">
    <property type="entry name" value="CheW"/>
    <property type="match status" value="1"/>
</dbReference>
<dbReference type="Gene3D" id="1.20.120.160">
    <property type="entry name" value="HPT domain"/>
    <property type="match status" value="1"/>
</dbReference>
<dbReference type="RefSeq" id="WP_057180010.1">
    <property type="nucleotide sequence ID" value="NZ_BDQM01000002.1"/>
</dbReference>
<feature type="domain" description="Histidine kinase" evidence="14">
    <location>
        <begin position="375"/>
        <end position="582"/>
    </location>
</feature>
<evidence type="ECO:0000313" key="18">
    <source>
        <dbReference type="Proteomes" id="UP000197068"/>
    </source>
</evidence>
<dbReference type="PRINTS" id="PR00344">
    <property type="entry name" value="BCTRLSENSOR"/>
</dbReference>
<evidence type="ECO:0000256" key="13">
    <source>
        <dbReference type="SAM" id="MobiDB-lite"/>
    </source>
</evidence>
<dbReference type="InterPro" id="IPR002545">
    <property type="entry name" value="CheW-lke_dom"/>
</dbReference>
<feature type="domain" description="HPt" evidence="16">
    <location>
        <begin position="1"/>
        <end position="103"/>
    </location>
</feature>
<dbReference type="SUPFAM" id="SSF47384">
    <property type="entry name" value="Homodimeric domain of signal transducing histidine kinase"/>
    <property type="match status" value="1"/>
</dbReference>
<dbReference type="EMBL" id="BDQM01000002">
    <property type="protein sequence ID" value="GAW94814.1"/>
    <property type="molecule type" value="Genomic_DNA"/>
</dbReference>
<keyword evidence="5 12" id="KW-0597">Phosphoprotein</keyword>
<dbReference type="PANTHER" id="PTHR43395:SF10">
    <property type="entry name" value="CHEMOTAXIS PROTEIN CHEA"/>
    <property type="match status" value="1"/>
</dbReference>
<comment type="function">
    <text evidence="11">Involved in the transmission of sensory signals from the chemoreceptors to the flagellar motors. CheA is autophosphorylated; it can transfer its phosphate group to either CheB or CheY.</text>
</comment>
<organism evidence="17 18">
    <name type="scientific">Colwellia marinimaniae</name>
    <dbReference type="NCBI Taxonomy" id="1513592"/>
    <lineage>
        <taxon>Bacteria</taxon>
        <taxon>Pseudomonadati</taxon>
        <taxon>Pseudomonadota</taxon>
        <taxon>Gammaproteobacteria</taxon>
        <taxon>Alteromonadales</taxon>
        <taxon>Colwelliaceae</taxon>
        <taxon>Colwellia</taxon>
    </lineage>
</organism>
<keyword evidence="6 17" id="KW-0808">Transferase</keyword>
<keyword evidence="4" id="KW-0145">Chemotaxis</keyword>
<feature type="modified residue" description="Phosphohistidine" evidence="12">
    <location>
        <position position="46"/>
    </location>
</feature>
<evidence type="ECO:0000256" key="10">
    <source>
        <dbReference type="ARBA" id="ARBA00023012"/>
    </source>
</evidence>
<dbReference type="Proteomes" id="UP000197068">
    <property type="component" value="Unassembled WGS sequence"/>
</dbReference>
<reference evidence="17 18" key="1">
    <citation type="submission" date="2017-06" db="EMBL/GenBank/DDBJ databases">
        <title>Whole Genome Sequences of Colwellia marinimaniae MTCD1.</title>
        <authorList>
            <person name="Kusumoto H."/>
            <person name="Inoue M."/>
            <person name="Tanikawa K."/>
            <person name="Maeji H."/>
            <person name="Cameron J.H."/>
            <person name="Bartlett D.H."/>
        </authorList>
    </citation>
    <scope>NUCLEOTIDE SEQUENCE [LARGE SCALE GENOMIC DNA]</scope>
    <source>
        <strain evidence="17 18">MTCD1</strain>
    </source>
</reference>
<dbReference type="InterPro" id="IPR008207">
    <property type="entry name" value="Sig_transdc_His_kin_Hpt_dom"/>
</dbReference>
<dbReference type="InterPro" id="IPR004358">
    <property type="entry name" value="Sig_transdc_His_kin-like_C"/>
</dbReference>
<evidence type="ECO:0000256" key="8">
    <source>
        <dbReference type="ARBA" id="ARBA00022777"/>
    </source>
</evidence>
<dbReference type="Gene3D" id="2.30.30.40">
    <property type="entry name" value="SH3 Domains"/>
    <property type="match status" value="1"/>
</dbReference>
<dbReference type="SMART" id="SM01231">
    <property type="entry name" value="H-kinase_dim"/>
    <property type="match status" value="1"/>
</dbReference>
<evidence type="ECO:0000259" key="14">
    <source>
        <dbReference type="PROSITE" id="PS50109"/>
    </source>
</evidence>
<evidence type="ECO:0000256" key="1">
    <source>
        <dbReference type="ARBA" id="ARBA00000085"/>
    </source>
</evidence>
<comment type="caution">
    <text evidence="17">The sequence shown here is derived from an EMBL/GenBank/DDBJ whole genome shotgun (WGS) entry which is preliminary data.</text>
</comment>
<dbReference type="InterPro" id="IPR003594">
    <property type="entry name" value="HATPase_dom"/>
</dbReference>
<evidence type="ECO:0000259" key="16">
    <source>
        <dbReference type="PROSITE" id="PS50894"/>
    </source>
</evidence>
<comment type="catalytic activity">
    <reaction evidence="1">
        <text>ATP + protein L-histidine = ADP + protein N-phospho-L-histidine.</text>
        <dbReference type="EC" id="2.7.13.3"/>
    </reaction>
</comment>
<dbReference type="SMART" id="SM00387">
    <property type="entry name" value="HATPase_c"/>
    <property type="match status" value="1"/>
</dbReference>
<dbReference type="InterPro" id="IPR005467">
    <property type="entry name" value="His_kinase_dom"/>
</dbReference>
<dbReference type="SUPFAM" id="SSF50341">
    <property type="entry name" value="CheW-like"/>
    <property type="match status" value="1"/>
</dbReference>
<evidence type="ECO:0000313" key="17">
    <source>
        <dbReference type="EMBL" id="GAW94814.1"/>
    </source>
</evidence>
<dbReference type="SUPFAM" id="SSF55874">
    <property type="entry name" value="ATPase domain of HSP90 chaperone/DNA topoisomerase II/histidine kinase"/>
    <property type="match status" value="1"/>
</dbReference>
<evidence type="ECO:0000256" key="5">
    <source>
        <dbReference type="ARBA" id="ARBA00022553"/>
    </source>
</evidence>
<feature type="compositionally biased region" description="Polar residues" evidence="13">
    <location>
        <begin position="289"/>
        <end position="298"/>
    </location>
</feature>